<dbReference type="InterPro" id="IPR029044">
    <property type="entry name" value="Nucleotide-diphossugar_trans"/>
</dbReference>
<evidence type="ECO:0000313" key="3">
    <source>
        <dbReference type="Proteomes" id="UP000034181"/>
    </source>
</evidence>
<dbReference type="SUPFAM" id="SSF53448">
    <property type="entry name" value="Nucleotide-diphospho-sugar transferases"/>
    <property type="match status" value="1"/>
</dbReference>
<dbReference type="InterPro" id="IPR001173">
    <property type="entry name" value="Glyco_trans_2-like"/>
</dbReference>
<proteinExistence type="predicted"/>
<sequence length="246" mass="28497">MKNFLSVIVITKNEEENLSRCLSSVGGLADEVVVVDSGSTDKTLEIATRFGAKIYKRHFDNYSNQRNFAISKTTGEWVLSMDADEEISDGLALEIKQVVKSQGADGYLIPRINIIFGAEIKHSRWSPDKHIWLFRKSRGKFRNLIHEEVDVNGRVEELKGAKIHHSHKSVFEFVAMTNKYTDIEAREILKNGYNFSFMKLLYLPLRSFFGRFILKQGFRDGWRGFVLSYLRAVYQFIVWVKVWEKS</sequence>
<dbReference type="GO" id="GO:0016740">
    <property type="term" value="F:transferase activity"/>
    <property type="evidence" value="ECO:0007669"/>
    <property type="project" value="UniProtKB-KW"/>
</dbReference>
<dbReference type="PANTHER" id="PTHR43630">
    <property type="entry name" value="POLY-BETA-1,6-N-ACETYL-D-GLUCOSAMINE SYNTHASE"/>
    <property type="match status" value="1"/>
</dbReference>
<evidence type="ECO:0000259" key="1">
    <source>
        <dbReference type="Pfam" id="PF00535"/>
    </source>
</evidence>
<organism evidence="2 3">
    <name type="scientific">Candidatus Woesebacteria bacterium GW2011_GWB1_38_5b</name>
    <dbReference type="NCBI Taxonomy" id="1618569"/>
    <lineage>
        <taxon>Bacteria</taxon>
        <taxon>Candidatus Woeseibacteriota</taxon>
    </lineage>
</organism>
<keyword evidence="2" id="KW-0808">Transferase</keyword>
<dbReference type="CDD" id="cd02511">
    <property type="entry name" value="Beta4Glucosyltransferase"/>
    <property type="match status" value="1"/>
</dbReference>
<dbReference type="PANTHER" id="PTHR43630:SF2">
    <property type="entry name" value="GLYCOSYLTRANSFERASE"/>
    <property type="match status" value="1"/>
</dbReference>
<dbReference type="AlphaFoldDB" id="A0A0G0MPV8"/>
<protein>
    <submittedName>
        <fullName evidence="2">Glycosyl transferase family 2</fullName>
    </submittedName>
</protein>
<comment type="caution">
    <text evidence="2">The sequence shown here is derived from an EMBL/GenBank/DDBJ whole genome shotgun (WGS) entry which is preliminary data.</text>
</comment>
<dbReference type="Gene3D" id="3.90.550.10">
    <property type="entry name" value="Spore Coat Polysaccharide Biosynthesis Protein SpsA, Chain A"/>
    <property type="match status" value="1"/>
</dbReference>
<reference evidence="2 3" key="1">
    <citation type="journal article" date="2015" name="Nature">
        <title>rRNA introns, odd ribosomes, and small enigmatic genomes across a large radiation of phyla.</title>
        <authorList>
            <person name="Brown C.T."/>
            <person name="Hug L.A."/>
            <person name="Thomas B.C."/>
            <person name="Sharon I."/>
            <person name="Castelle C.J."/>
            <person name="Singh A."/>
            <person name="Wilkins M.J."/>
            <person name="Williams K.H."/>
            <person name="Banfield J.F."/>
        </authorList>
    </citation>
    <scope>NUCLEOTIDE SEQUENCE [LARGE SCALE GENOMIC DNA]</scope>
</reference>
<name>A0A0G0MPV8_9BACT</name>
<feature type="domain" description="Glycosyltransferase 2-like" evidence="1">
    <location>
        <begin position="6"/>
        <end position="130"/>
    </location>
</feature>
<dbReference type="Proteomes" id="UP000034181">
    <property type="component" value="Unassembled WGS sequence"/>
</dbReference>
<accession>A0A0G0MPV8</accession>
<dbReference type="Pfam" id="PF00535">
    <property type="entry name" value="Glycos_transf_2"/>
    <property type="match status" value="1"/>
</dbReference>
<dbReference type="EMBL" id="LBUZ01000006">
    <property type="protein sequence ID" value="KKQ75694.1"/>
    <property type="molecule type" value="Genomic_DNA"/>
</dbReference>
<evidence type="ECO:0000313" key="2">
    <source>
        <dbReference type="EMBL" id="KKQ75694.1"/>
    </source>
</evidence>
<gene>
    <name evidence="2" type="ORF">US96_C0006G0006</name>
</gene>